<evidence type="ECO:0000256" key="1">
    <source>
        <dbReference type="ARBA" id="ARBA00022737"/>
    </source>
</evidence>
<protein>
    <submittedName>
        <fullName evidence="5">Tetratricopeptide repeat protein</fullName>
    </submittedName>
</protein>
<name>A0A7X6DNZ1_9BACT</name>
<dbReference type="PANTHER" id="PTHR45586:SF1">
    <property type="entry name" value="LIPOPOLYSACCHARIDE ASSEMBLY PROTEIN B"/>
    <property type="match status" value="1"/>
</dbReference>
<dbReference type="Pfam" id="PF13181">
    <property type="entry name" value="TPR_8"/>
    <property type="match status" value="1"/>
</dbReference>
<dbReference type="AlphaFoldDB" id="A0A7X6DNZ1"/>
<keyword evidence="1" id="KW-0677">Repeat</keyword>
<dbReference type="SUPFAM" id="SSF48452">
    <property type="entry name" value="TPR-like"/>
    <property type="match status" value="1"/>
</dbReference>
<keyword evidence="2 3" id="KW-0802">TPR repeat</keyword>
<feature type="region of interest" description="Disordered" evidence="4">
    <location>
        <begin position="191"/>
        <end position="217"/>
    </location>
</feature>
<reference evidence="5 6" key="1">
    <citation type="journal article" date="2020" name="Nature">
        <title>Bacterial chemolithoautotrophy via manganese oxidation.</title>
        <authorList>
            <person name="Yu H."/>
            <person name="Leadbetter J.R."/>
        </authorList>
    </citation>
    <scope>NUCLEOTIDE SEQUENCE [LARGE SCALE GENOMIC DNA]</scope>
    <source>
        <strain evidence="5 6">Mn-1</strain>
    </source>
</reference>
<feature type="repeat" description="TPR" evidence="3">
    <location>
        <begin position="71"/>
        <end position="104"/>
    </location>
</feature>
<dbReference type="RefSeq" id="WP_168058945.1">
    <property type="nucleotide sequence ID" value="NZ_VTOW01000001.1"/>
</dbReference>
<dbReference type="Proteomes" id="UP000534783">
    <property type="component" value="Unassembled WGS sequence"/>
</dbReference>
<dbReference type="SMART" id="SM00028">
    <property type="entry name" value="TPR"/>
    <property type="match status" value="4"/>
</dbReference>
<dbReference type="InterPro" id="IPR011990">
    <property type="entry name" value="TPR-like_helical_dom_sf"/>
</dbReference>
<feature type="repeat" description="TPR" evidence="3">
    <location>
        <begin position="141"/>
        <end position="174"/>
    </location>
</feature>
<evidence type="ECO:0000313" key="6">
    <source>
        <dbReference type="Proteomes" id="UP000534783"/>
    </source>
</evidence>
<keyword evidence="6" id="KW-1185">Reference proteome</keyword>
<evidence type="ECO:0000256" key="2">
    <source>
        <dbReference type="ARBA" id="ARBA00022803"/>
    </source>
</evidence>
<sequence length="217" mass="23848">MGLARTLLLLLRFGLLFGLAGCGAVPKVVILNDPLSGEEHLQLGLSYEARGAWDLAIVEYQAALDKGGSPSVIQGYLGNVYYAKKNYAAAEQAYRKSLRLDPRNAPILNNLASLYLIEERDLLEAERWVQQAIEVDPARKPYYLDTLAAIYLARAEYEPALAAVREAKALSPSDPLLLKQLSEQQNHVLELLEEKNSNGAAAPVESNPDGRADEEED</sequence>
<accession>A0A7X6DNZ1</accession>
<proteinExistence type="predicted"/>
<dbReference type="Gene3D" id="1.25.40.10">
    <property type="entry name" value="Tetratricopeptide repeat domain"/>
    <property type="match status" value="1"/>
</dbReference>
<evidence type="ECO:0000313" key="5">
    <source>
        <dbReference type="EMBL" id="NKE70707.1"/>
    </source>
</evidence>
<dbReference type="PROSITE" id="PS50005">
    <property type="entry name" value="TPR"/>
    <property type="match status" value="2"/>
</dbReference>
<gene>
    <name evidence="5" type="ORF">MNODULE_08150</name>
</gene>
<dbReference type="InterPro" id="IPR051012">
    <property type="entry name" value="CellSynth/LPSAsmb/PSIAsmb"/>
</dbReference>
<comment type="caution">
    <text evidence="5">The sequence shown here is derived from an EMBL/GenBank/DDBJ whole genome shotgun (WGS) entry which is preliminary data.</text>
</comment>
<evidence type="ECO:0000256" key="3">
    <source>
        <dbReference type="PROSITE-ProRule" id="PRU00339"/>
    </source>
</evidence>
<evidence type="ECO:0000256" key="4">
    <source>
        <dbReference type="SAM" id="MobiDB-lite"/>
    </source>
</evidence>
<dbReference type="Pfam" id="PF00515">
    <property type="entry name" value="TPR_1"/>
    <property type="match status" value="1"/>
</dbReference>
<organism evidence="5 6">
    <name type="scientific">Candidatus Manganitrophus noduliformans</name>
    <dbReference type="NCBI Taxonomy" id="2606439"/>
    <lineage>
        <taxon>Bacteria</taxon>
        <taxon>Pseudomonadati</taxon>
        <taxon>Nitrospirota</taxon>
        <taxon>Nitrospiria</taxon>
        <taxon>Candidatus Troglogloeales</taxon>
        <taxon>Candidatus Manganitrophaceae</taxon>
        <taxon>Candidatus Manganitrophus</taxon>
    </lineage>
</organism>
<dbReference type="EMBL" id="VTOW01000001">
    <property type="protein sequence ID" value="NKE70707.1"/>
    <property type="molecule type" value="Genomic_DNA"/>
</dbReference>
<dbReference type="InterPro" id="IPR019734">
    <property type="entry name" value="TPR_rpt"/>
</dbReference>
<dbReference type="PANTHER" id="PTHR45586">
    <property type="entry name" value="TPR REPEAT-CONTAINING PROTEIN PA4667"/>
    <property type="match status" value="1"/>
</dbReference>